<reference evidence="8 9" key="1">
    <citation type="journal article" date="2007" name="Science">
        <title>Sea anemone genome reveals ancestral eumetazoan gene repertoire and genomic organization.</title>
        <authorList>
            <person name="Putnam N.H."/>
            <person name="Srivastava M."/>
            <person name="Hellsten U."/>
            <person name="Dirks B."/>
            <person name="Chapman J."/>
            <person name="Salamov A."/>
            <person name="Terry A."/>
            <person name="Shapiro H."/>
            <person name="Lindquist E."/>
            <person name="Kapitonov V.V."/>
            <person name="Jurka J."/>
            <person name="Genikhovich G."/>
            <person name="Grigoriev I.V."/>
            <person name="Lucas S.M."/>
            <person name="Steele R.E."/>
            <person name="Finnerty J.R."/>
            <person name="Technau U."/>
            <person name="Martindale M.Q."/>
            <person name="Rokhsar D.S."/>
        </authorList>
    </citation>
    <scope>NUCLEOTIDE SEQUENCE [LARGE SCALE GENOMIC DNA]</scope>
    <source>
        <strain evidence="9">CH2 X CH6</strain>
    </source>
</reference>
<evidence type="ECO:0000256" key="5">
    <source>
        <dbReference type="ARBA" id="ARBA00023136"/>
    </source>
</evidence>
<keyword evidence="3 6" id="KW-0812">Transmembrane</keyword>
<dbReference type="InterPro" id="IPR050911">
    <property type="entry name" value="DRAM/TMEM150_Autophagy_Mod"/>
</dbReference>
<keyword evidence="9" id="KW-1185">Reference proteome</keyword>
<keyword evidence="5 6" id="KW-0472">Membrane</keyword>
<dbReference type="InterPro" id="IPR019402">
    <property type="entry name" value="CWH43_N"/>
</dbReference>
<sequence length="270" mass="29741">MLAFVRWLPAISCSLLLTSIVVSYSCAVALGQVHPLFPKISLTAAYEPGGSIFSLVLILDVIATLLLISLYHLHVSTIAKEEGLVAWRALNNGALTSGVLLLFGVSAVATFRYASPTHADRSQILHYVASSFIYIGGFPCLVFNTILTYKIAHVGRASNGIFLLRMFISVIYSISSLSFVVLQTFCHNKYNRHDNVGFESHWKKGEDGYAIHVGGALLELVSLLALATYIISFHGDFKTFKVDEDSANTFQRCIGLYDCLFLRVKISKYS</sequence>
<protein>
    <recommendedName>
        <fullName evidence="7">CWH43-like N-terminal domain-containing protein</fullName>
    </recommendedName>
</protein>
<gene>
    <name evidence="8" type="ORF">NEMVEDRAFT_v1g213390</name>
</gene>
<dbReference type="PANTHER" id="PTHR21324">
    <property type="entry name" value="FASTING-INDUCIBLE INTEGRAL MEMBRANE PROTEIN TM6P1-RELATED"/>
    <property type="match status" value="1"/>
</dbReference>
<organism evidence="8 9">
    <name type="scientific">Nematostella vectensis</name>
    <name type="common">Starlet sea anemone</name>
    <dbReference type="NCBI Taxonomy" id="45351"/>
    <lineage>
        <taxon>Eukaryota</taxon>
        <taxon>Metazoa</taxon>
        <taxon>Cnidaria</taxon>
        <taxon>Anthozoa</taxon>
        <taxon>Hexacorallia</taxon>
        <taxon>Actiniaria</taxon>
        <taxon>Edwardsiidae</taxon>
        <taxon>Nematostella</taxon>
    </lineage>
</organism>
<evidence type="ECO:0000256" key="1">
    <source>
        <dbReference type="ARBA" id="ARBA00004127"/>
    </source>
</evidence>
<accession>A7SJV3</accession>
<evidence type="ECO:0000256" key="2">
    <source>
        <dbReference type="ARBA" id="ARBA00006565"/>
    </source>
</evidence>
<dbReference type="PROSITE" id="PS51257">
    <property type="entry name" value="PROKAR_LIPOPROTEIN"/>
    <property type="match status" value="1"/>
</dbReference>
<proteinExistence type="inferred from homology"/>
<dbReference type="PANTHER" id="PTHR21324:SF2">
    <property type="entry name" value="EG:22E5.9 PROTEIN"/>
    <property type="match status" value="1"/>
</dbReference>
<feature type="transmembrane region" description="Helical" evidence="6">
    <location>
        <begin position="161"/>
        <end position="182"/>
    </location>
</feature>
<evidence type="ECO:0000259" key="7">
    <source>
        <dbReference type="Pfam" id="PF10277"/>
    </source>
</evidence>
<feature type="transmembrane region" description="Helical" evidence="6">
    <location>
        <begin position="94"/>
        <end position="115"/>
    </location>
</feature>
<comment type="subcellular location">
    <subcellularLocation>
        <location evidence="1">Endomembrane system</location>
        <topology evidence="1">Multi-pass membrane protein</topology>
    </subcellularLocation>
</comment>
<keyword evidence="4 6" id="KW-1133">Transmembrane helix</keyword>
<evidence type="ECO:0000313" key="8">
    <source>
        <dbReference type="EMBL" id="EDO36021.1"/>
    </source>
</evidence>
<evidence type="ECO:0000256" key="3">
    <source>
        <dbReference type="ARBA" id="ARBA00022692"/>
    </source>
</evidence>
<evidence type="ECO:0000256" key="6">
    <source>
        <dbReference type="SAM" id="Phobius"/>
    </source>
</evidence>
<evidence type="ECO:0000256" key="4">
    <source>
        <dbReference type="ARBA" id="ARBA00022989"/>
    </source>
</evidence>
<feature type="domain" description="CWH43-like N-terminal" evidence="7">
    <location>
        <begin position="5"/>
        <end position="239"/>
    </location>
</feature>
<name>A7SJV3_NEMVE</name>
<feature type="transmembrane region" description="Helical" evidence="6">
    <location>
        <begin position="209"/>
        <end position="231"/>
    </location>
</feature>
<dbReference type="EMBL" id="DS469681">
    <property type="protein sequence ID" value="EDO36021.1"/>
    <property type="molecule type" value="Genomic_DNA"/>
</dbReference>
<dbReference type="AlphaFoldDB" id="A7SJV3"/>
<feature type="transmembrane region" description="Helical" evidence="6">
    <location>
        <begin position="127"/>
        <end position="149"/>
    </location>
</feature>
<dbReference type="Pfam" id="PF10277">
    <property type="entry name" value="Frag1"/>
    <property type="match status" value="1"/>
</dbReference>
<evidence type="ECO:0000313" key="9">
    <source>
        <dbReference type="Proteomes" id="UP000001593"/>
    </source>
</evidence>
<comment type="similarity">
    <text evidence="2">Belongs to the DRAM/TMEM150 family.</text>
</comment>
<dbReference type="HOGENOM" id="CLU_1031723_0_0_1"/>
<dbReference type="GO" id="GO:0012505">
    <property type="term" value="C:endomembrane system"/>
    <property type="evidence" value="ECO:0007669"/>
    <property type="project" value="UniProtKB-SubCell"/>
</dbReference>
<dbReference type="InParanoid" id="A7SJV3"/>
<dbReference type="PhylomeDB" id="A7SJV3"/>
<feature type="transmembrane region" description="Helical" evidence="6">
    <location>
        <begin position="51"/>
        <end position="73"/>
    </location>
</feature>
<dbReference type="Proteomes" id="UP000001593">
    <property type="component" value="Unassembled WGS sequence"/>
</dbReference>